<accession>A0A4U1BY86</accession>
<evidence type="ECO:0000313" key="1">
    <source>
        <dbReference type="EMBL" id="TKB97423.1"/>
    </source>
</evidence>
<dbReference type="Gene3D" id="3.40.30.10">
    <property type="entry name" value="Glutaredoxin"/>
    <property type="match status" value="1"/>
</dbReference>
<name>A0A4U1BY86_9SPHI</name>
<gene>
    <name evidence="1" type="ORF">FA045_15790</name>
</gene>
<reference evidence="1 2" key="1">
    <citation type="submission" date="2019-04" db="EMBL/GenBank/DDBJ databases">
        <title>Pedobacter sp. AR-2-6 sp. nov., isolated from Arctic soil.</title>
        <authorList>
            <person name="Dahal R.H."/>
            <person name="Kim D.-U."/>
        </authorList>
    </citation>
    <scope>NUCLEOTIDE SEQUENCE [LARGE SCALE GENOMIC DNA]</scope>
    <source>
        <strain evidence="1 2">AR-2-6</strain>
    </source>
</reference>
<dbReference type="Proteomes" id="UP000310477">
    <property type="component" value="Unassembled WGS sequence"/>
</dbReference>
<sequence length="465" mass="53099">MKIFSSLFILFILPVTVFCQISDTKSFENAINLAKKNDKPLLLIISMPAKYLNNIPVNIGLQDPEIKNKLKESFVTFETDMKDSSIRQIILMYKINAFPSFVFMHANKDVFHKDFGSSNTKYKYIQMLATALTLSKEKSVSELEKDYLSNKGDNNNLKKLIELRRKNGITDNAVLIEQFVNNLKISDFNDYQTVLFILQAGPFADGNAYKLAYNNRKIVDSIFKKEPLQKRIDINNAIIQNTLNNAVKNKNIRQAQAAANIARSSNGNNYEIANKNAANNMLYYFKSVKDTSSYIRSAIHYYDTYYMNISADSIKKLEAKQRQVALDRSRPTLTTGKKIISKEKIDSLIKANPNTVKKETTMVSSAVGIPYNNYANELNNAAWNMYETGTKNINHLLKAVTWSTRSIELNPMSSHHDTLAHLFYQLGYFEQAIKAQETAINKAKIEGRPFQEFQEILKKMKSKTL</sequence>
<evidence type="ECO:0000313" key="2">
    <source>
        <dbReference type="Proteomes" id="UP000310477"/>
    </source>
</evidence>
<dbReference type="EMBL" id="SWBO01000011">
    <property type="protein sequence ID" value="TKB97423.1"/>
    <property type="molecule type" value="Genomic_DNA"/>
</dbReference>
<dbReference type="SUPFAM" id="SSF52833">
    <property type="entry name" value="Thioredoxin-like"/>
    <property type="match status" value="1"/>
</dbReference>
<dbReference type="RefSeq" id="WP_136878050.1">
    <property type="nucleotide sequence ID" value="NZ_SWBO01000011.1"/>
</dbReference>
<dbReference type="AlphaFoldDB" id="A0A4U1BY86"/>
<dbReference type="OrthoDB" id="645813at2"/>
<protein>
    <submittedName>
        <fullName evidence="1">Uncharacterized protein</fullName>
    </submittedName>
</protein>
<organism evidence="1 2">
    <name type="scientific">Pedobacter cryotolerans</name>
    <dbReference type="NCBI Taxonomy" id="2571270"/>
    <lineage>
        <taxon>Bacteria</taxon>
        <taxon>Pseudomonadati</taxon>
        <taxon>Bacteroidota</taxon>
        <taxon>Sphingobacteriia</taxon>
        <taxon>Sphingobacteriales</taxon>
        <taxon>Sphingobacteriaceae</taxon>
        <taxon>Pedobacter</taxon>
    </lineage>
</organism>
<proteinExistence type="predicted"/>
<dbReference type="SUPFAM" id="SSF48452">
    <property type="entry name" value="TPR-like"/>
    <property type="match status" value="1"/>
</dbReference>
<dbReference type="InterPro" id="IPR011990">
    <property type="entry name" value="TPR-like_helical_dom_sf"/>
</dbReference>
<comment type="caution">
    <text evidence="1">The sequence shown here is derived from an EMBL/GenBank/DDBJ whole genome shotgun (WGS) entry which is preliminary data.</text>
</comment>
<keyword evidence="2" id="KW-1185">Reference proteome</keyword>
<dbReference type="InterPro" id="IPR036249">
    <property type="entry name" value="Thioredoxin-like_sf"/>
</dbReference>